<evidence type="ECO:0000313" key="2">
    <source>
        <dbReference type="Proteomes" id="UP000735302"/>
    </source>
</evidence>
<proteinExistence type="predicted"/>
<dbReference type="EMBL" id="BLXT01001211">
    <property type="protein sequence ID" value="GFN83666.1"/>
    <property type="molecule type" value="Genomic_DNA"/>
</dbReference>
<keyword evidence="2" id="KW-1185">Reference proteome</keyword>
<comment type="caution">
    <text evidence="1">The sequence shown here is derived from an EMBL/GenBank/DDBJ whole genome shotgun (WGS) entry which is preliminary data.</text>
</comment>
<gene>
    <name evidence="1" type="ORF">PoB_001017200</name>
</gene>
<accession>A0AAV3YMN5</accession>
<name>A0AAV3YMN5_9GAST</name>
<organism evidence="1 2">
    <name type="scientific">Plakobranchus ocellatus</name>
    <dbReference type="NCBI Taxonomy" id="259542"/>
    <lineage>
        <taxon>Eukaryota</taxon>
        <taxon>Metazoa</taxon>
        <taxon>Spiralia</taxon>
        <taxon>Lophotrochozoa</taxon>
        <taxon>Mollusca</taxon>
        <taxon>Gastropoda</taxon>
        <taxon>Heterobranchia</taxon>
        <taxon>Euthyneura</taxon>
        <taxon>Panpulmonata</taxon>
        <taxon>Sacoglossa</taxon>
        <taxon>Placobranchoidea</taxon>
        <taxon>Plakobranchidae</taxon>
        <taxon>Plakobranchus</taxon>
    </lineage>
</organism>
<protein>
    <submittedName>
        <fullName evidence="1">Uncharacterized protein</fullName>
    </submittedName>
</protein>
<sequence length="87" mass="9590">MKAQRKAHLPAIFGQATKAELAGHVTCSSLKTPTRCKKDAREAERQRNSPFVVLPNDVNSTLCDNISFEDLHETGPQTVINHFSNGN</sequence>
<reference evidence="1 2" key="1">
    <citation type="journal article" date="2021" name="Elife">
        <title>Chloroplast acquisition without the gene transfer in kleptoplastic sea slugs, Plakobranchus ocellatus.</title>
        <authorList>
            <person name="Maeda T."/>
            <person name="Takahashi S."/>
            <person name="Yoshida T."/>
            <person name="Shimamura S."/>
            <person name="Takaki Y."/>
            <person name="Nagai Y."/>
            <person name="Toyoda A."/>
            <person name="Suzuki Y."/>
            <person name="Arimoto A."/>
            <person name="Ishii H."/>
            <person name="Satoh N."/>
            <person name="Nishiyama T."/>
            <person name="Hasebe M."/>
            <person name="Maruyama T."/>
            <person name="Minagawa J."/>
            <person name="Obokata J."/>
            <person name="Shigenobu S."/>
        </authorList>
    </citation>
    <scope>NUCLEOTIDE SEQUENCE [LARGE SCALE GENOMIC DNA]</scope>
</reference>
<dbReference type="AlphaFoldDB" id="A0AAV3YMN5"/>
<dbReference type="Proteomes" id="UP000735302">
    <property type="component" value="Unassembled WGS sequence"/>
</dbReference>
<evidence type="ECO:0000313" key="1">
    <source>
        <dbReference type="EMBL" id="GFN83666.1"/>
    </source>
</evidence>